<feature type="compositionally biased region" description="Polar residues" evidence="1">
    <location>
        <begin position="27"/>
        <end position="47"/>
    </location>
</feature>
<evidence type="ECO:0000256" key="1">
    <source>
        <dbReference type="SAM" id="MobiDB-lite"/>
    </source>
</evidence>
<protein>
    <submittedName>
        <fullName evidence="2">Uncharacterized protein</fullName>
    </submittedName>
</protein>
<proteinExistence type="predicted"/>
<dbReference type="EMBL" id="JH687558">
    <property type="protein sequence ID" value="EIN03894.1"/>
    <property type="molecule type" value="Genomic_DNA"/>
</dbReference>
<dbReference type="HOGENOM" id="CLU_2419129_0_0_1"/>
<feature type="non-terminal residue" evidence="2">
    <location>
        <position position="1"/>
    </location>
</feature>
<evidence type="ECO:0000313" key="2">
    <source>
        <dbReference type="EMBL" id="EIN03894.1"/>
    </source>
</evidence>
<dbReference type="Proteomes" id="UP000054196">
    <property type="component" value="Unassembled WGS sequence"/>
</dbReference>
<dbReference type="AlphaFoldDB" id="R7S202"/>
<evidence type="ECO:0000313" key="3">
    <source>
        <dbReference type="Proteomes" id="UP000054196"/>
    </source>
</evidence>
<accession>R7S202</accession>
<dbReference type="KEGG" id="psq:PUNSTDRAFT_139199"/>
<sequence>ANAVALGVASTLASPPSPDAEREPPTRSRSASPFTLVPSTRPTPSASRQRGRVRRRLPPSHPPSPNAEREPPTRSHSGSPPSITPPPPSVSR</sequence>
<dbReference type="RefSeq" id="XP_007388952.1">
    <property type="nucleotide sequence ID" value="XM_007388890.1"/>
</dbReference>
<name>R7S202_PUNST</name>
<feature type="region of interest" description="Disordered" evidence="1">
    <location>
        <begin position="1"/>
        <end position="92"/>
    </location>
</feature>
<organism evidence="2 3">
    <name type="scientific">Punctularia strigosozonata (strain HHB-11173)</name>
    <name type="common">White-rot fungus</name>
    <dbReference type="NCBI Taxonomy" id="741275"/>
    <lineage>
        <taxon>Eukaryota</taxon>
        <taxon>Fungi</taxon>
        <taxon>Dikarya</taxon>
        <taxon>Basidiomycota</taxon>
        <taxon>Agaricomycotina</taxon>
        <taxon>Agaricomycetes</taxon>
        <taxon>Corticiales</taxon>
        <taxon>Punctulariaceae</taxon>
        <taxon>Punctularia</taxon>
    </lineage>
</organism>
<reference evidence="3" key="1">
    <citation type="journal article" date="2012" name="Science">
        <title>The Paleozoic origin of enzymatic lignin decomposition reconstructed from 31 fungal genomes.</title>
        <authorList>
            <person name="Floudas D."/>
            <person name="Binder M."/>
            <person name="Riley R."/>
            <person name="Barry K."/>
            <person name="Blanchette R.A."/>
            <person name="Henrissat B."/>
            <person name="Martinez A.T."/>
            <person name="Otillar R."/>
            <person name="Spatafora J.W."/>
            <person name="Yadav J.S."/>
            <person name="Aerts A."/>
            <person name="Benoit I."/>
            <person name="Boyd A."/>
            <person name="Carlson A."/>
            <person name="Copeland A."/>
            <person name="Coutinho P.M."/>
            <person name="de Vries R.P."/>
            <person name="Ferreira P."/>
            <person name="Findley K."/>
            <person name="Foster B."/>
            <person name="Gaskell J."/>
            <person name="Glotzer D."/>
            <person name="Gorecki P."/>
            <person name="Heitman J."/>
            <person name="Hesse C."/>
            <person name="Hori C."/>
            <person name="Igarashi K."/>
            <person name="Jurgens J.A."/>
            <person name="Kallen N."/>
            <person name="Kersten P."/>
            <person name="Kohler A."/>
            <person name="Kuees U."/>
            <person name="Kumar T.K.A."/>
            <person name="Kuo A."/>
            <person name="LaButti K."/>
            <person name="Larrondo L.F."/>
            <person name="Lindquist E."/>
            <person name="Ling A."/>
            <person name="Lombard V."/>
            <person name="Lucas S."/>
            <person name="Lundell T."/>
            <person name="Martin R."/>
            <person name="McLaughlin D.J."/>
            <person name="Morgenstern I."/>
            <person name="Morin E."/>
            <person name="Murat C."/>
            <person name="Nagy L.G."/>
            <person name="Nolan M."/>
            <person name="Ohm R.A."/>
            <person name="Patyshakuliyeva A."/>
            <person name="Rokas A."/>
            <person name="Ruiz-Duenas F.J."/>
            <person name="Sabat G."/>
            <person name="Salamov A."/>
            <person name="Samejima M."/>
            <person name="Schmutz J."/>
            <person name="Slot J.C."/>
            <person name="St John F."/>
            <person name="Stenlid J."/>
            <person name="Sun H."/>
            <person name="Sun S."/>
            <person name="Syed K."/>
            <person name="Tsang A."/>
            <person name="Wiebenga A."/>
            <person name="Young D."/>
            <person name="Pisabarro A."/>
            <person name="Eastwood D.C."/>
            <person name="Martin F."/>
            <person name="Cullen D."/>
            <person name="Grigoriev I.V."/>
            <person name="Hibbett D.S."/>
        </authorList>
    </citation>
    <scope>NUCLEOTIDE SEQUENCE [LARGE SCALE GENOMIC DNA]</scope>
    <source>
        <strain evidence="3">HHB-11173 SS5</strain>
    </source>
</reference>
<keyword evidence="3" id="KW-1185">Reference proteome</keyword>
<feature type="compositionally biased region" description="Pro residues" evidence="1">
    <location>
        <begin position="82"/>
        <end position="92"/>
    </location>
</feature>
<feature type="compositionally biased region" description="Basic residues" evidence="1">
    <location>
        <begin position="49"/>
        <end position="58"/>
    </location>
</feature>
<dbReference type="GeneID" id="18880253"/>
<gene>
    <name evidence="2" type="ORF">PUNSTDRAFT_139199</name>
</gene>